<reference evidence="2 3" key="1">
    <citation type="journal article" date="2014" name="BMC Genomics">
        <title>Genome sequencing of four Aureobasidium pullulans varieties: biotechnological potential, stress tolerance, and description of new species.</title>
        <authorList>
            <person name="Gostin Ar C."/>
            <person name="Ohm R.A."/>
            <person name="Kogej T."/>
            <person name="Sonjak S."/>
            <person name="Turk M."/>
            <person name="Zajc J."/>
            <person name="Zalar P."/>
            <person name="Grube M."/>
            <person name="Sun H."/>
            <person name="Han J."/>
            <person name="Sharma A."/>
            <person name="Chiniquy J."/>
            <person name="Ngan C.Y."/>
            <person name="Lipzen A."/>
            <person name="Barry K."/>
            <person name="Grigoriev I.V."/>
            <person name="Gunde-Cimerman N."/>
        </authorList>
    </citation>
    <scope>NUCLEOTIDE SEQUENCE [LARGE SCALE GENOMIC DNA]</scope>
    <source>
        <strain evidence="2 3">CBS 110374</strain>
    </source>
</reference>
<dbReference type="AlphaFoldDB" id="A0A074W1U4"/>
<sequence length="444" mass="49214">MQEAVLKPDIPLSAFQSIKETTAKVGRDIQATGPLAKLHSSTDADEWDDGVLNDDDFMGAEPKEDDFMDVDALDQPVFNLAKNGKSKNKTSVTDTVEVMDEQRLANGNYACKHRCKDRNACKHKCCKEGVEKKPKPRKPKDSGPFTASKSKTTSTSSTKVQSKLELPIRRKVVSGPVEHLDLSQASASPKARVSTAAARLAKLHSSTTTSSRVPILGAGSVMPMSSASSRNFARPKFFQSPDSLRSVEEEAINESPTMESIVEFSDDDDNDGEKILSEEEDYLDKDEEMLDAALVGLEDSRSLQTWNEIVEPTQNAQSLDMLGSDADCQNDNHEPRLLVTPHTQRVDDFPGGFEDAVAMFDQDMDDDDSTLSGTVKRKHGEGVSSIYFSAKKARTDKEIELQSFEEQAQKERRDEESMDHKEKREKEELRAWLAAELGDSVEMI</sequence>
<dbReference type="STRING" id="1043003.A0A074W1U4"/>
<feature type="region of interest" description="Disordered" evidence="1">
    <location>
        <begin position="130"/>
        <end position="163"/>
    </location>
</feature>
<gene>
    <name evidence="2" type="ORF">M437DRAFT_45880</name>
</gene>
<name>A0A074W1U4_AURM1</name>
<protein>
    <submittedName>
        <fullName evidence="2">Uncharacterized protein</fullName>
    </submittedName>
</protein>
<evidence type="ECO:0000256" key="1">
    <source>
        <dbReference type="SAM" id="MobiDB-lite"/>
    </source>
</evidence>
<feature type="compositionally biased region" description="Low complexity" evidence="1">
    <location>
        <begin position="146"/>
        <end position="159"/>
    </location>
</feature>
<dbReference type="EMBL" id="KL584830">
    <property type="protein sequence ID" value="KEQ63902.1"/>
    <property type="molecule type" value="Genomic_DNA"/>
</dbReference>
<feature type="region of interest" description="Disordered" evidence="1">
    <location>
        <begin position="398"/>
        <end position="426"/>
    </location>
</feature>
<organism evidence="2 3">
    <name type="scientific">Aureobasidium melanogenum (strain CBS 110374)</name>
    <name type="common">Aureobasidium pullulans var. melanogenum</name>
    <dbReference type="NCBI Taxonomy" id="1043003"/>
    <lineage>
        <taxon>Eukaryota</taxon>
        <taxon>Fungi</taxon>
        <taxon>Dikarya</taxon>
        <taxon>Ascomycota</taxon>
        <taxon>Pezizomycotina</taxon>
        <taxon>Dothideomycetes</taxon>
        <taxon>Dothideomycetidae</taxon>
        <taxon>Dothideales</taxon>
        <taxon>Saccotheciaceae</taxon>
        <taxon>Aureobasidium</taxon>
    </lineage>
</organism>
<dbReference type="RefSeq" id="XP_040880925.1">
    <property type="nucleotide sequence ID" value="XM_041021166.1"/>
</dbReference>
<dbReference type="GeneID" id="63914539"/>
<feature type="compositionally biased region" description="Basic and acidic residues" evidence="1">
    <location>
        <begin position="407"/>
        <end position="426"/>
    </location>
</feature>
<accession>A0A074W1U4</accession>
<keyword evidence="3" id="KW-1185">Reference proteome</keyword>
<evidence type="ECO:0000313" key="2">
    <source>
        <dbReference type="EMBL" id="KEQ63902.1"/>
    </source>
</evidence>
<evidence type="ECO:0000313" key="3">
    <source>
        <dbReference type="Proteomes" id="UP000030672"/>
    </source>
</evidence>
<dbReference type="HOGENOM" id="CLU_616736_0_0_1"/>
<dbReference type="Proteomes" id="UP000030672">
    <property type="component" value="Unassembled WGS sequence"/>
</dbReference>
<proteinExistence type="predicted"/>